<accession>A0A096ACK4</accession>
<reference evidence="1 2" key="1">
    <citation type="submission" date="2014-07" db="EMBL/GenBank/DDBJ databases">
        <authorList>
            <person name="McCorrison J."/>
            <person name="Sanka R."/>
            <person name="Torralba M."/>
            <person name="Gillis M."/>
            <person name="Haft D.H."/>
            <person name="Methe B."/>
            <person name="Sutton G."/>
            <person name="Nelson K.E."/>
        </authorList>
    </citation>
    <scope>NUCLEOTIDE SEQUENCE [LARGE SCALE GENOMIC DNA]</scope>
    <source>
        <strain evidence="1 2">DNF00040</strain>
    </source>
</reference>
<sequence length="229" mass="27073">MSIVKSEYENIIGLFESEKNSFETRKTTVDNIPITSKNWSSSYLDFFNYDSAINQLKEAVIFKEETKISIKNYYFENQLIFSCNNENEKWGSLFLEYNDRNKKSFLFVENDDEEMALQQLRVAYFHNNRYDKVLSYINDGDNHEEFLFIDQFEYDNADITKIVRYGFWEEKSNILPIREFEFSYIGAKVKIVATNQSGKKILVYNGKKISNDSLCQDSCHPLNLNRESL</sequence>
<comment type="caution">
    <text evidence="1">The sequence shown here is derived from an EMBL/GenBank/DDBJ whole genome shotgun (WGS) entry which is preliminary data.</text>
</comment>
<evidence type="ECO:0000313" key="1">
    <source>
        <dbReference type="EMBL" id="KGF28447.1"/>
    </source>
</evidence>
<dbReference type="AlphaFoldDB" id="A0A096ACK4"/>
<proteinExistence type="predicted"/>
<keyword evidence="2" id="KW-1185">Reference proteome</keyword>
<dbReference type="OrthoDB" id="9950021at2"/>
<gene>
    <name evidence="1" type="ORF">HMPREF2130_09390</name>
</gene>
<protein>
    <submittedName>
        <fullName evidence="1">Uncharacterized protein</fullName>
    </submittedName>
</protein>
<organism evidence="1 2">
    <name type="scientific">Oligella urethralis DNF00040</name>
    <dbReference type="NCBI Taxonomy" id="1401065"/>
    <lineage>
        <taxon>Bacteria</taxon>
        <taxon>Pseudomonadati</taxon>
        <taxon>Pseudomonadota</taxon>
        <taxon>Betaproteobacteria</taxon>
        <taxon>Burkholderiales</taxon>
        <taxon>Alcaligenaceae</taxon>
        <taxon>Oligella</taxon>
    </lineage>
</organism>
<dbReference type="EMBL" id="JRNI01000050">
    <property type="protein sequence ID" value="KGF28447.1"/>
    <property type="molecule type" value="Genomic_DNA"/>
</dbReference>
<dbReference type="RefSeq" id="WP_036560310.1">
    <property type="nucleotide sequence ID" value="NZ_JRNI01000050.1"/>
</dbReference>
<dbReference type="Proteomes" id="UP000029629">
    <property type="component" value="Unassembled WGS sequence"/>
</dbReference>
<name>A0A096ACK4_9BURK</name>
<evidence type="ECO:0000313" key="2">
    <source>
        <dbReference type="Proteomes" id="UP000029629"/>
    </source>
</evidence>